<sequence length="92" mass="10728">MNKLIQEQRTGKPAELACRLGISVSRLFVILDQLKDQGAPIRYCRERHTYYYEGFFSVSITVEFEKLERSAFREITGGCAFFRNNFATTFFV</sequence>
<dbReference type="GO" id="GO:0003677">
    <property type="term" value="F:DNA binding"/>
    <property type="evidence" value="ECO:0007669"/>
    <property type="project" value="UniProtKB-KW"/>
</dbReference>
<evidence type="ECO:0000313" key="1">
    <source>
        <dbReference type="EMBL" id="PVH24310.1"/>
    </source>
</evidence>
<gene>
    <name evidence="1" type="ORF">DC487_14595</name>
</gene>
<protein>
    <submittedName>
        <fullName evidence="1">DNA-binding protein</fullName>
    </submittedName>
</protein>
<reference evidence="1 2" key="1">
    <citation type="submission" date="2018-04" db="EMBL/GenBank/DDBJ databases">
        <title>Sphingobacterium cortibacter sp. nov.</title>
        <authorList>
            <person name="Li Y."/>
        </authorList>
    </citation>
    <scope>NUCLEOTIDE SEQUENCE [LARGE SCALE GENOMIC DNA]</scope>
    <source>
        <strain evidence="1 2">2c-3</strain>
    </source>
</reference>
<organism evidence="1 2">
    <name type="scientific">Sphingobacterium corticibacter</name>
    <dbReference type="NCBI Taxonomy" id="2171749"/>
    <lineage>
        <taxon>Bacteria</taxon>
        <taxon>Pseudomonadati</taxon>
        <taxon>Bacteroidota</taxon>
        <taxon>Sphingobacteriia</taxon>
        <taxon>Sphingobacteriales</taxon>
        <taxon>Sphingobacteriaceae</taxon>
        <taxon>Sphingobacterium</taxon>
    </lineage>
</organism>
<dbReference type="AlphaFoldDB" id="A0A2T8HFY6"/>
<keyword evidence="2" id="KW-1185">Reference proteome</keyword>
<name>A0A2T8HFY6_9SPHI</name>
<evidence type="ECO:0000313" key="2">
    <source>
        <dbReference type="Proteomes" id="UP000245627"/>
    </source>
</evidence>
<comment type="caution">
    <text evidence="1">The sequence shown here is derived from an EMBL/GenBank/DDBJ whole genome shotgun (WGS) entry which is preliminary data.</text>
</comment>
<dbReference type="EMBL" id="QDKG01000006">
    <property type="protein sequence ID" value="PVH24310.1"/>
    <property type="molecule type" value="Genomic_DNA"/>
</dbReference>
<accession>A0A2T8HFY6</accession>
<proteinExistence type="predicted"/>
<dbReference type="Proteomes" id="UP000245627">
    <property type="component" value="Unassembled WGS sequence"/>
</dbReference>
<keyword evidence="1" id="KW-0238">DNA-binding</keyword>